<name>A0A2N5N7X8_9BACL</name>
<organism evidence="1 2">
    <name type="scientific">Paenibacillus pasadenensis</name>
    <dbReference type="NCBI Taxonomy" id="217090"/>
    <lineage>
        <taxon>Bacteria</taxon>
        <taxon>Bacillati</taxon>
        <taxon>Bacillota</taxon>
        <taxon>Bacilli</taxon>
        <taxon>Bacillales</taxon>
        <taxon>Paenibacillaceae</taxon>
        <taxon>Paenibacillus</taxon>
    </lineage>
</organism>
<accession>A0A2N5N7X8</accession>
<evidence type="ECO:0000313" key="1">
    <source>
        <dbReference type="EMBL" id="PLT46435.1"/>
    </source>
</evidence>
<dbReference type="EMBL" id="NFEZ01000004">
    <property type="protein sequence ID" value="PLT46435.1"/>
    <property type="molecule type" value="Genomic_DNA"/>
</dbReference>
<dbReference type="Proteomes" id="UP000234789">
    <property type="component" value="Unassembled WGS sequence"/>
</dbReference>
<gene>
    <name evidence="1" type="ORF">B8V81_4866</name>
</gene>
<dbReference type="AlphaFoldDB" id="A0A2N5N7X8"/>
<protein>
    <submittedName>
        <fullName evidence="1">Uncharacterized protein</fullName>
    </submittedName>
</protein>
<dbReference type="RefSeq" id="WP_028596980.1">
    <property type="nucleotide sequence ID" value="NZ_BIMM01000035.1"/>
</dbReference>
<reference evidence="1 2" key="1">
    <citation type="submission" date="2017-05" db="EMBL/GenBank/DDBJ databases">
        <title>Functional genome analysis of Paenibacillus pasadenensis strain R16: insights on endophytic life style and antifungal activity.</title>
        <authorList>
            <person name="Passera A."/>
            <person name="Marcolungo L."/>
            <person name="Casati P."/>
            <person name="Brasca M."/>
            <person name="Quaglino F."/>
            <person name="Delledonne M."/>
        </authorList>
    </citation>
    <scope>NUCLEOTIDE SEQUENCE [LARGE SCALE GENOMIC DNA]</scope>
    <source>
        <strain evidence="1 2">R16</strain>
    </source>
</reference>
<sequence>MLGWIKRRPWTAAAAAVVLIAASWTGNLLYRGTQLLEEPYFFTQDQLVHPGTNQLYIPYLENRRERNSVLFVQWNERPDAAIVLQETMGFRYQRQLTAYASWEVDQEAYEQLKEPQPITLTVHYRNGTIKQVRAGTLRKREESVLGIKGKGGGSDNGSVNGAAACDCTLERIEVVPAELGDSIRLKPYGFGAKSLQPPVALTKGETIRIDWSFAPDGGNSLRGAHYYEMGLELTFRTEDGRIIREREPLAFPNLAIDENDLTALVKQLRKGSEPHPAMNGGSSR</sequence>
<proteinExistence type="predicted"/>
<evidence type="ECO:0000313" key="2">
    <source>
        <dbReference type="Proteomes" id="UP000234789"/>
    </source>
</evidence>
<comment type="caution">
    <text evidence="1">The sequence shown here is derived from an EMBL/GenBank/DDBJ whole genome shotgun (WGS) entry which is preliminary data.</text>
</comment>
<keyword evidence="2" id="KW-1185">Reference proteome</keyword>